<reference evidence="2" key="2">
    <citation type="submission" date="2021-08" db="EMBL/GenBank/DDBJ databases">
        <authorList>
            <person name="Eriksson T."/>
        </authorList>
    </citation>
    <scope>NUCLEOTIDE SEQUENCE</scope>
    <source>
        <strain evidence="2">Stoneville</strain>
        <tissue evidence="2">Whole head</tissue>
    </source>
</reference>
<feature type="region of interest" description="Disordered" evidence="1">
    <location>
        <begin position="313"/>
        <end position="424"/>
    </location>
</feature>
<evidence type="ECO:0000313" key="2">
    <source>
        <dbReference type="EMBL" id="KAH0819799.1"/>
    </source>
</evidence>
<protein>
    <submittedName>
        <fullName evidence="2">Uncharacterized protein</fullName>
    </submittedName>
</protein>
<proteinExistence type="predicted"/>
<dbReference type="Proteomes" id="UP000719412">
    <property type="component" value="Unassembled WGS sequence"/>
</dbReference>
<evidence type="ECO:0000313" key="3">
    <source>
        <dbReference type="Proteomes" id="UP000719412"/>
    </source>
</evidence>
<sequence>MDSDVSLQPKSAINDKVTVEPVHQLTATMPSKSGSSSTISLSDESDIEPDELVSTINHNTESSMAALKDMTGDEREFDSSLFLRRYFQNHSNSLPSRVTVAARRLSQCREEDEDEEKKDLKEQVPSNSNMSTISGSDKSLSESSSGSKTSVIDTVSGPTHKFVVTKTKQPSEAAKIFASRQQYRQANTVHAIPPHTDYKRPSLYNIFKTSPHYDTRFFDSSLIEMKNQTSSSSTIDCSGSAEDIWVKRSPTESQKCRCDPKAASFKSNPTMNLPLLFGRSKIGRGTRGEIFLKNLEGSVEESLAFSKRKELGSQPLPTITSDDVDTQSIPRPRSGTWGSKADSKQKSKDVAKPKAKEGKSKQPKEAKTEGKKDRKRDKHSGSRSGSASRSNSAERRKSGDDVQSPKKAGMLDAFRARSNSDASKKKGSAFMASMKSAMLVNFFLYCWSSSSPPKHIAKLHISRSASSRSVYENKTVSDFKWQG</sequence>
<dbReference type="AlphaFoldDB" id="A0A8J6HSC0"/>
<feature type="compositionally biased region" description="Low complexity" evidence="1">
    <location>
        <begin position="134"/>
        <end position="150"/>
    </location>
</feature>
<evidence type="ECO:0000256" key="1">
    <source>
        <dbReference type="SAM" id="MobiDB-lite"/>
    </source>
</evidence>
<feature type="compositionally biased region" description="Polar residues" evidence="1">
    <location>
        <begin position="124"/>
        <end position="133"/>
    </location>
</feature>
<keyword evidence="3" id="KW-1185">Reference proteome</keyword>
<feature type="compositionally biased region" description="Basic and acidic residues" evidence="1">
    <location>
        <begin position="341"/>
        <end position="372"/>
    </location>
</feature>
<name>A0A8J6HSC0_TENMO</name>
<comment type="caution">
    <text evidence="2">The sequence shown here is derived from an EMBL/GenBank/DDBJ whole genome shotgun (WGS) entry which is preliminary data.</text>
</comment>
<feature type="compositionally biased region" description="Low complexity" evidence="1">
    <location>
        <begin position="382"/>
        <end position="391"/>
    </location>
</feature>
<feature type="region of interest" description="Disordered" evidence="1">
    <location>
        <begin position="107"/>
        <end position="152"/>
    </location>
</feature>
<gene>
    <name evidence="2" type="ORF">GEV33_002992</name>
</gene>
<accession>A0A8J6HSC0</accession>
<feature type="compositionally biased region" description="Polar residues" evidence="1">
    <location>
        <begin position="315"/>
        <end position="329"/>
    </location>
</feature>
<reference evidence="2" key="1">
    <citation type="journal article" date="2020" name="J Insects Food Feed">
        <title>The yellow mealworm (Tenebrio molitor) genome: a resource for the emerging insects as food and feed industry.</title>
        <authorList>
            <person name="Eriksson T."/>
            <person name="Andere A."/>
            <person name="Kelstrup H."/>
            <person name="Emery V."/>
            <person name="Picard C."/>
        </authorList>
    </citation>
    <scope>NUCLEOTIDE SEQUENCE</scope>
    <source>
        <strain evidence="2">Stoneville</strain>
        <tissue evidence="2">Whole head</tissue>
    </source>
</reference>
<feature type="compositionally biased region" description="Basic and acidic residues" evidence="1">
    <location>
        <begin position="392"/>
        <end position="404"/>
    </location>
</feature>
<dbReference type="EMBL" id="JABDTM020013680">
    <property type="protein sequence ID" value="KAH0819799.1"/>
    <property type="molecule type" value="Genomic_DNA"/>
</dbReference>
<organism evidence="2 3">
    <name type="scientific">Tenebrio molitor</name>
    <name type="common">Yellow mealworm beetle</name>
    <dbReference type="NCBI Taxonomy" id="7067"/>
    <lineage>
        <taxon>Eukaryota</taxon>
        <taxon>Metazoa</taxon>
        <taxon>Ecdysozoa</taxon>
        <taxon>Arthropoda</taxon>
        <taxon>Hexapoda</taxon>
        <taxon>Insecta</taxon>
        <taxon>Pterygota</taxon>
        <taxon>Neoptera</taxon>
        <taxon>Endopterygota</taxon>
        <taxon>Coleoptera</taxon>
        <taxon>Polyphaga</taxon>
        <taxon>Cucujiformia</taxon>
        <taxon>Tenebrionidae</taxon>
        <taxon>Tenebrio</taxon>
    </lineage>
</organism>